<evidence type="ECO:0000313" key="2">
    <source>
        <dbReference type="Proteomes" id="UP000054217"/>
    </source>
</evidence>
<protein>
    <submittedName>
        <fullName evidence="1">Uncharacterized protein</fullName>
    </submittedName>
</protein>
<reference evidence="2" key="2">
    <citation type="submission" date="2015-01" db="EMBL/GenBank/DDBJ databases">
        <title>Evolutionary Origins and Diversification of the Mycorrhizal Mutualists.</title>
        <authorList>
            <consortium name="DOE Joint Genome Institute"/>
            <consortium name="Mycorrhizal Genomics Consortium"/>
            <person name="Kohler A."/>
            <person name="Kuo A."/>
            <person name="Nagy L.G."/>
            <person name="Floudas D."/>
            <person name="Copeland A."/>
            <person name="Barry K.W."/>
            <person name="Cichocki N."/>
            <person name="Veneault-Fourrey C."/>
            <person name="LaButti K."/>
            <person name="Lindquist E.A."/>
            <person name="Lipzen A."/>
            <person name="Lundell T."/>
            <person name="Morin E."/>
            <person name="Murat C."/>
            <person name="Riley R."/>
            <person name="Ohm R."/>
            <person name="Sun H."/>
            <person name="Tunlid A."/>
            <person name="Henrissat B."/>
            <person name="Grigoriev I.V."/>
            <person name="Hibbett D.S."/>
            <person name="Martin F."/>
        </authorList>
    </citation>
    <scope>NUCLEOTIDE SEQUENCE [LARGE SCALE GENOMIC DNA]</scope>
    <source>
        <strain evidence="2">Marx 270</strain>
    </source>
</reference>
<sequence length="146" mass="16823">LITKPKFHFLIHLPAYICRFGPAIIFSTEHYELFNHVFRLSCIYSSQQGPSQDTCCRFAQLDLVKHIITGGYWYEQELQKWVCAGPFILSFLCEHPAQGKLLGIKSNKDPCETNGKYECKFSLSISDSLCLQQLDKFFMFQLLVGN</sequence>
<dbReference type="OrthoDB" id="2506088at2759"/>
<dbReference type="STRING" id="870435.A0A0C3NJ21"/>
<proteinExistence type="predicted"/>
<name>A0A0C3NJ21_PISTI</name>
<dbReference type="Proteomes" id="UP000054217">
    <property type="component" value="Unassembled WGS sequence"/>
</dbReference>
<reference evidence="1 2" key="1">
    <citation type="submission" date="2014-04" db="EMBL/GenBank/DDBJ databases">
        <authorList>
            <consortium name="DOE Joint Genome Institute"/>
            <person name="Kuo A."/>
            <person name="Kohler A."/>
            <person name="Costa M.D."/>
            <person name="Nagy L.G."/>
            <person name="Floudas D."/>
            <person name="Copeland A."/>
            <person name="Barry K.W."/>
            <person name="Cichocki N."/>
            <person name="Veneault-Fourrey C."/>
            <person name="LaButti K."/>
            <person name="Lindquist E.A."/>
            <person name="Lipzen A."/>
            <person name="Lundell T."/>
            <person name="Morin E."/>
            <person name="Murat C."/>
            <person name="Sun H."/>
            <person name="Tunlid A."/>
            <person name="Henrissat B."/>
            <person name="Grigoriev I.V."/>
            <person name="Hibbett D.S."/>
            <person name="Martin F."/>
            <person name="Nordberg H.P."/>
            <person name="Cantor M.N."/>
            <person name="Hua S.X."/>
        </authorList>
    </citation>
    <scope>NUCLEOTIDE SEQUENCE [LARGE SCALE GENOMIC DNA]</scope>
    <source>
        <strain evidence="1 2">Marx 270</strain>
    </source>
</reference>
<feature type="non-terminal residue" evidence="1">
    <location>
        <position position="1"/>
    </location>
</feature>
<dbReference type="HOGENOM" id="CLU_1922129_0_0_1"/>
<gene>
    <name evidence="1" type="ORF">M404DRAFT_166073</name>
</gene>
<evidence type="ECO:0000313" key="1">
    <source>
        <dbReference type="EMBL" id="KIN95368.1"/>
    </source>
</evidence>
<organism evidence="1 2">
    <name type="scientific">Pisolithus tinctorius Marx 270</name>
    <dbReference type="NCBI Taxonomy" id="870435"/>
    <lineage>
        <taxon>Eukaryota</taxon>
        <taxon>Fungi</taxon>
        <taxon>Dikarya</taxon>
        <taxon>Basidiomycota</taxon>
        <taxon>Agaricomycotina</taxon>
        <taxon>Agaricomycetes</taxon>
        <taxon>Agaricomycetidae</taxon>
        <taxon>Boletales</taxon>
        <taxon>Sclerodermatineae</taxon>
        <taxon>Pisolithaceae</taxon>
        <taxon>Pisolithus</taxon>
    </lineage>
</organism>
<dbReference type="EMBL" id="KN832069">
    <property type="protein sequence ID" value="KIN95368.1"/>
    <property type="molecule type" value="Genomic_DNA"/>
</dbReference>
<dbReference type="InParanoid" id="A0A0C3NJ21"/>
<accession>A0A0C3NJ21</accession>
<dbReference type="AlphaFoldDB" id="A0A0C3NJ21"/>
<keyword evidence="2" id="KW-1185">Reference proteome</keyword>